<evidence type="ECO:0000313" key="4">
    <source>
        <dbReference type="EMBL" id="TFK31553.1"/>
    </source>
</evidence>
<dbReference type="Pfam" id="PF00561">
    <property type="entry name" value="Abhydrolase_1"/>
    <property type="match status" value="1"/>
</dbReference>
<name>A0A5C3LH91_9AGAR</name>
<dbReference type="Proteomes" id="UP000308652">
    <property type="component" value="Unassembled WGS sequence"/>
</dbReference>
<reference evidence="4 5" key="1">
    <citation type="journal article" date="2019" name="Nat. Ecol. Evol.">
        <title>Megaphylogeny resolves global patterns of mushroom evolution.</title>
        <authorList>
            <person name="Varga T."/>
            <person name="Krizsan K."/>
            <person name="Foldi C."/>
            <person name="Dima B."/>
            <person name="Sanchez-Garcia M."/>
            <person name="Sanchez-Ramirez S."/>
            <person name="Szollosi G.J."/>
            <person name="Szarkandi J.G."/>
            <person name="Papp V."/>
            <person name="Albert L."/>
            <person name="Andreopoulos W."/>
            <person name="Angelini C."/>
            <person name="Antonin V."/>
            <person name="Barry K.W."/>
            <person name="Bougher N.L."/>
            <person name="Buchanan P."/>
            <person name="Buyck B."/>
            <person name="Bense V."/>
            <person name="Catcheside P."/>
            <person name="Chovatia M."/>
            <person name="Cooper J."/>
            <person name="Damon W."/>
            <person name="Desjardin D."/>
            <person name="Finy P."/>
            <person name="Geml J."/>
            <person name="Haridas S."/>
            <person name="Hughes K."/>
            <person name="Justo A."/>
            <person name="Karasinski D."/>
            <person name="Kautmanova I."/>
            <person name="Kiss B."/>
            <person name="Kocsube S."/>
            <person name="Kotiranta H."/>
            <person name="LaButti K.M."/>
            <person name="Lechner B.E."/>
            <person name="Liimatainen K."/>
            <person name="Lipzen A."/>
            <person name="Lukacs Z."/>
            <person name="Mihaltcheva S."/>
            <person name="Morgado L.N."/>
            <person name="Niskanen T."/>
            <person name="Noordeloos M.E."/>
            <person name="Ohm R.A."/>
            <person name="Ortiz-Santana B."/>
            <person name="Ovrebo C."/>
            <person name="Racz N."/>
            <person name="Riley R."/>
            <person name="Savchenko A."/>
            <person name="Shiryaev A."/>
            <person name="Soop K."/>
            <person name="Spirin V."/>
            <person name="Szebenyi C."/>
            <person name="Tomsovsky M."/>
            <person name="Tulloss R.E."/>
            <person name="Uehling J."/>
            <person name="Grigoriev I.V."/>
            <person name="Vagvolgyi C."/>
            <person name="Papp T."/>
            <person name="Martin F.M."/>
            <person name="Miettinen O."/>
            <person name="Hibbett D.S."/>
            <person name="Nagy L.G."/>
        </authorList>
    </citation>
    <scope>NUCLEOTIDE SEQUENCE [LARGE SCALE GENOMIC DNA]</scope>
    <source>
        <strain evidence="4 5">CBS 166.37</strain>
    </source>
</reference>
<gene>
    <name evidence="4" type="ORF">BDQ12DRAFT_716936</name>
</gene>
<organism evidence="4 5">
    <name type="scientific">Crucibulum laeve</name>
    <dbReference type="NCBI Taxonomy" id="68775"/>
    <lineage>
        <taxon>Eukaryota</taxon>
        <taxon>Fungi</taxon>
        <taxon>Dikarya</taxon>
        <taxon>Basidiomycota</taxon>
        <taxon>Agaricomycotina</taxon>
        <taxon>Agaricomycetes</taxon>
        <taxon>Agaricomycetidae</taxon>
        <taxon>Agaricales</taxon>
        <taxon>Agaricineae</taxon>
        <taxon>Nidulariaceae</taxon>
        <taxon>Crucibulum</taxon>
    </lineage>
</organism>
<evidence type="ECO:0000259" key="3">
    <source>
        <dbReference type="Pfam" id="PF00561"/>
    </source>
</evidence>
<evidence type="ECO:0000256" key="2">
    <source>
        <dbReference type="ARBA" id="ARBA00038334"/>
    </source>
</evidence>
<evidence type="ECO:0000256" key="1">
    <source>
        <dbReference type="ARBA" id="ARBA00022801"/>
    </source>
</evidence>
<comment type="similarity">
    <text evidence="2">Belongs to the AB hydrolase superfamily. Epoxide hydrolase family.</text>
</comment>
<dbReference type="STRING" id="68775.A0A5C3LH91"/>
<dbReference type="AlphaFoldDB" id="A0A5C3LH91"/>
<dbReference type="InterPro" id="IPR000639">
    <property type="entry name" value="Epox_hydrolase-like"/>
</dbReference>
<dbReference type="EMBL" id="ML213735">
    <property type="protein sequence ID" value="TFK31553.1"/>
    <property type="molecule type" value="Genomic_DNA"/>
</dbReference>
<dbReference type="Gene3D" id="3.40.50.1820">
    <property type="entry name" value="alpha/beta hydrolase"/>
    <property type="match status" value="1"/>
</dbReference>
<dbReference type="SUPFAM" id="SSF53474">
    <property type="entry name" value="alpha/beta-Hydrolases"/>
    <property type="match status" value="1"/>
</dbReference>
<keyword evidence="1 4" id="KW-0378">Hydrolase</keyword>
<dbReference type="PANTHER" id="PTHR43329">
    <property type="entry name" value="EPOXIDE HYDROLASE"/>
    <property type="match status" value="1"/>
</dbReference>
<keyword evidence="5" id="KW-1185">Reference proteome</keyword>
<dbReference type="OrthoDB" id="408373at2759"/>
<protein>
    <submittedName>
        <fullName evidence="4">Alpha/Beta hydrolase protein</fullName>
    </submittedName>
</protein>
<dbReference type="InterPro" id="IPR000073">
    <property type="entry name" value="AB_hydrolase_1"/>
</dbReference>
<dbReference type="PRINTS" id="PR00412">
    <property type="entry name" value="EPOXHYDRLASE"/>
</dbReference>
<feature type="domain" description="AB hydrolase-1" evidence="3">
    <location>
        <begin position="30"/>
        <end position="308"/>
    </location>
</feature>
<proteinExistence type="inferred from homology"/>
<evidence type="ECO:0000313" key="5">
    <source>
        <dbReference type="Proteomes" id="UP000308652"/>
    </source>
</evidence>
<dbReference type="InterPro" id="IPR029058">
    <property type="entry name" value="AB_hydrolase_fold"/>
</dbReference>
<accession>A0A5C3LH91</accession>
<sequence length="325" mass="36954">MDSSLYHKVKTRRGFTYGYYLTPNPGKGKPTVLLIIGFPSTAQDWAPQFKYLTERGYGVIAPDMLGYGGTDKPHDADAYRASPMANDIIDILDKENTKTAFVVSHDWGVIVASRIVNLFPERVSAMAFLSLGYFPPNPKWDWEQAIEQNRKEIGSDVFGYWEFFASDDAPKLIETNLDSFYSMLFPEDPKLWLTDVAPRGKIREWLEGNKQSGLPSYMTKEKSREHQARIMHGGFTGPLNWYTARVRALDNEDDARIPLENYKIKVPTLFVSSTKDYICLPSLNEAIMRQYASNLTVKPIDTDHWVMIAAPDELSVVLDEFASQL</sequence>
<dbReference type="GO" id="GO:0016787">
    <property type="term" value="F:hydrolase activity"/>
    <property type="evidence" value="ECO:0007669"/>
    <property type="project" value="UniProtKB-KW"/>
</dbReference>